<dbReference type="EnsemblBacteria" id="ACC82100">
    <property type="protein sequence ID" value="ACC82100"/>
    <property type="gene ID" value="Npun_R3710"/>
</dbReference>
<accession>B2J333</accession>
<dbReference type="eggNOG" id="COG5485">
    <property type="taxonomic scope" value="Bacteria"/>
</dbReference>
<dbReference type="RefSeq" id="WP_012410071.1">
    <property type="nucleotide sequence ID" value="NC_010628.1"/>
</dbReference>
<name>B2J333_NOSP7</name>
<dbReference type="PANTHER" id="PTHR38436">
    <property type="entry name" value="POLYKETIDE CYCLASE SNOAL-LIKE DOMAIN"/>
    <property type="match status" value="1"/>
</dbReference>
<sequence length="141" mass="15788">MSNVEDNKIIARRWVELISEHRIEDICEMTAPTWRMHGALPGLPPGPDGVRKLFGSFGAIEQKWTIEDVIAEGDKVVVRATNTCTQESFFGIPSHGREQTFTAMFIHWIVDGKIVETWRNADDLGRVLQLGARIEPGTSGK</sequence>
<dbReference type="EMBL" id="CP001037">
    <property type="protein sequence ID" value="ACC82100.1"/>
    <property type="molecule type" value="Genomic_DNA"/>
</dbReference>
<evidence type="ECO:0000313" key="1">
    <source>
        <dbReference type="EMBL" id="ACC82100.1"/>
    </source>
</evidence>
<keyword evidence="2" id="KW-1185">Reference proteome</keyword>
<evidence type="ECO:0000313" key="2">
    <source>
        <dbReference type="Proteomes" id="UP000001191"/>
    </source>
</evidence>
<proteinExistence type="predicted"/>
<dbReference type="PANTHER" id="PTHR38436:SF1">
    <property type="entry name" value="ESTER CYCLASE"/>
    <property type="match status" value="1"/>
</dbReference>
<dbReference type="HOGENOM" id="CLU_100997_5_2_3"/>
<protein>
    <recommendedName>
        <fullName evidence="3">Ester cyclase</fullName>
    </recommendedName>
</protein>
<evidence type="ECO:0008006" key="3">
    <source>
        <dbReference type="Google" id="ProtNLM"/>
    </source>
</evidence>
<dbReference type="OrthoDB" id="9182871at2"/>
<organism evidence="1 2">
    <name type="scientific">Nostoc punctiforme (strain ATCC 29133 / PCC 73102)</name>
    <dbReference type="NCBI Taxonomy" id="63737"/>
    <lineage>
        <taxon>Bacteria</taxon>
        <taxon>Bacillati</taxon>
        <taxon>Cyanobacteriota</taxon>
        <taxon>Cyanophyceae</taxon>
        <taxon>Nostocales</taxon>
        <taxon>Nostocaceae</taxon>
        <taxon>Nostoc</taxon>
    </lineage>
</organism>
<dbReference type="InterPro" id="IPR032710">
    <property type="entry name" value="NTF2-like_dom_sf"/>
</dbReference>
<dbReference type="AlphaFoldDB" id="B2J333"/>
<dbReference type="PhylomeDB" id="B2J333"/>
<dbReference type="InterPro" id="IPR009959">
    <property type="entry name" value="Cyclase_SnoaL-like"/>
</dbReference>
<dbReference type="SUPFAM" id="SSF54427">
    <property type="entry name" value="NTF2-like"/>
    <property type="match status" value="1"/>
</dbReference>
<dbReference type="Gene3D" id="3.10.450.50">
    <property type="match status" value="1"/>
</dbReference>
<dbReference type="Pfam" id="PF07366">
    <property type="entry name" value="SnoaL"/>
    <property type="match status" value="1"/>
</dbReference>
<reference evidence="1 2" key="2">
    <citation type="journal article" date="2013" name="Plant Physiol.">
        <title>A Nostoc punctiforme Sugar Transporter Necessary to Establish a Cyanobacterium-Plant Symbiosis.</title>
        <authorList>
            <person name="Ekman M."/>
            <person name="Picossi S."/>
            <person name="Campbell E.L."/>
            <person name="Meeks J.C."/>
            <person name="Flores E."/>
        </authorList>
    </citation>
    <scope>NUCLEOTIDE SEQUENCE [LARGE SCALE GENOMIC DNA]</scope>
    <source>
        <strain evidence="2">ATCC 29133 / PCC 73102</strain>
    </source>
</reference>
<dbReference type="GO" id="GO:0030638">
    <property type="term" value="P:polyketide metabolic process"/>
    <property type="evidence" value="ECO:0007669"/>
    <property type="project" value="InterPro"/>
</dbReference>
<dbReference type="KEGG" id="npu:Npun_R3710"/>
<dbReference type="Proteomes" id="UP000001191">
    <property type="component" value="Chromosome"/>
</dbReference>
<reference evidence="2" key="1">
    <citation type="submission" date="2008-04" db="EMBL/GenBank/DDBJ databases">
        <title>Complete sequence of chromosome of Nostoc punctiforme ATCC 29133.</title>
        <authorList>
            <consortium name="US DOE Joint Genome Institute"/>
            <person name="Copeland A."/>
            <person name="Lucas S."/>
            <person name="Lapidus A."/>
            <person name="Glavina del Rio T."/>
            <person name="Dalin E."/>
            <person name="Tice H."/>
            <person name="Pitluck S."/>
            <person name="Chain P."/>
            <person name="Malfatti S."/>
            <person name="Shin M."/>
            <person name="Vergez L."/>
            <person name="Schmutz J."/>
            <person name="Larimer F."/>
            <person name="Land M."/>
            <person name="Hauser L."/>
            <person name="Kyrpides N."/>
            <person name="Kim E."/>
            <person name="Meeks J.C."/>
            <person name="Elhai J."/>
            <person name="Campbell E.L."/>
            <person name="Thiel T."/>
            <person name="Longmire J."/>
            <person name="Potts M."/>
            <person name="Atlas R."/>
        </authorList>
    </citation>
    <scope>NUCLEOTIDE SEQUENCE [LARGE SCALE GENOMIC DNA]</scope>
    <source>
        <strain evidence="2">ATCC 29133 / PCC 73102</strain>
    </source>
</reference>
<gene>
    <name evidence="1" type="ordered locus">Npun_R3710</name>
</gene>